<evidence type="ECO:0000313" key="1">
    <source>
        <dbReference type="EMBL" id="OCH98823.1"/>
    </source>
</evidence>
<sequence>MVQYTSFRDYLDKYLPGFFTIQLKQFFSFLPFIKPVNPQLIELRRLVERAKSMPNFYDYVNYFNKSITHSGIFSGFDSFIYSQEEFAALESGKVPSAATVGSSLKILPIVSVSSAEKIDYVKQVVDLLEKQPWQVTLNHFLSSIEEREVITLIKNFLSQYPMLGHEQKGSCILFLVNYLNLDKKNLISQVFNGLNKEKDILHYRQLLQIKSTVYVGELLASIDLLGRHPLHEKQKYAVQRDFLQLKYKLRDLRDGKAIYEIPEILAHLEKAFREWEKGHSINDEKTQNVIDEIYNALQNLKDIIDDFETIPGLKESFFKDEKSARANLLLMEERQEFAQKMRRGEIAVVSIQRLKELYPNEESYQQVLKQCHKFGISVFDALDLEQKKQALREHNAMKYLSSQL</sequence>
<dbReference type="RefSeq" id="WP_065620555.1">
    <property type="nucleotide sequence ID" value="NZ_LYOZ01000006.1"/>
</dbReference>
<keyword evidence="2" id="KW-1185">Reference proteome</keyword>
<accession>A0ABX2XW05</accession>
<dbReference type="EMBL" id="LYOZ01000006">
    <property type="protein sequence ID" value="OCH98823.1"/>
    <property type="molecule type" value="Genomic_DNA"/>
</dbReference>
<reference evidence="1 2" key="1">
    <citation type="submission" date="2016-05" db="EMBL/GenBank/DDBJ databases">
        <authorList>
            <person name="Prochazka B."/>
            <person name="Indra A."/>
            <person name="Hasenberger P."/>
            <person name="Blaschitz M."/>
            <person name="Wagner L."/>
            <person name="Wewalka G."/>
            <person name="Sorschag S."/>
            <person name="Schmid D."/>
            <person name="Ruppitsch W."/>
        </authorList>
    </citation>
    <scope>NUCLEOTIDE SEQUENCE [LARGE SCALE GENOMIC DNA]</scope>
    <source>
        <strain evidence="1 2">974010_12</strain>
    </source>
</reference>
<organism evidence="1 2">
    <name type="scientific">Legionella jamestowniensis</name>
    <dbReference type="NCBI Taxonomy" id="455"/>
    <lineage>
        <taxon>Bacteria</taxon>
        <taxon>Pseudomonadati</taxon>
        <taxon>Pseudomonadota</taxon>
        <taxon>Gammaproteobacteria</taxon>
        <taxon>Legionellales</taxon>
        <taxon>Legionellaceae</taxon>
        <taxon>Legionella</taxon>
    </lineage>
</organism>
<evidence type="ECO:0000313" key="2">
    <source>
        <dbReference type="Proteomes" id="UP000093336"/>
    </source>
</evidence>
<evidence type="ECO:0008006" key="3">
    <source>
        <dbReference type="Google" id="ProtNLM"/>
    </source>
</evidence>
<gene>
    <name evidence="1" type="ORF">A8135_11010</name>
</gene>
<comment type="caution">
    <text evidence="1">The sequence shown here is derived from an EMBL/GenBank/DDBJ whole genome shotgun (WGS) entry which is preliminary data.</text>
</comment>
<protein>
    <recommendedName>
        <fullName evidence="3">RasGEF domain protein</fullName>
    </recommendedName>
</protein>
<name>A0ABX2XW05_9GAMM</name>
<proteinExistence type="predicted"/>
<dbReference type="Proteomes" id="UP000093336">
    <property type="component" value="Unassembled WGS sequence"/>
</dbReference>